<dbReference type="EMBL" id="CAJPWZ010002461">
    <property type="protein sequence ID" value="CAG2238614.1"/>
    <property type="molecule type" value="Genomic_DNA"/>
</dbReference>
<dbReference type="PANTHER" id="PTHR43775:SF37">
    <property type="entry name" value="SI:DKEY-61P9.11"/>
    <property type="match status" value="1"/>
</dbReference>
<dbReference type="PROSITE" id="PS52004">
    <property type="entry name" value="KS3_2"/>
    <property type="match status" value="1"/>
</dbReference>
<dbReference type="InterPro" id="IPR042104">
    <property type="entry name" value="PKS_dehydratase_sf"/>
</dbReference>
<gene>
    <name evidence="8" type="ORF">MEDL_51019</name>
</gene>
<dbReference type="SMART" id="SM00825">
    <property type="entry name" value="PKS_KS"/>
    <property type="match status" value="1"/>
</dbReference>
<dbReference type="InterPro" id="IPR057326">
    <property type="entry name" value="KR_dom"/>
</dbReference>
<keyword evidence="3" id="KW-0808">Transferase</keyword>
<dbReference type="OrthoDB" id="329835at2759"/>
<dbReference type="GO" id="GO:0006633">
    <property type="term" value="P:fatty acid biosynthetic process"/>
    <property type="evidence" value="ECO:0007669"/>
    <property type="project" value="InterPro"/>
</dbReference>
<dbReference type="Gene3D" id="3.40.47.10">
    <property type="match status" value="2"/>
</dbReference>
<organism evidence="8 9">
    <name type="scientific">Mytilus edulis</name>
    <name type="common">Blue mussel</name>
    <dbReference type="NCBI Taxonomy" id="6550"/>
    <lineage>
        <taxon>Eukaryota</taxon>
        <taxon>Metazoa</taxon>
        <taxon>Spiralia</taxon>
        <taxon>Lophotrochozoa</taxon>
        <taxon>Mollusca</taxon>
        <taxon>Bivalvia</taxon>
        <taxon>Autobranchia</taxon>
        <taxon>Pteriomorphia</taxon>
        <taxon>Mytilida</taxon>
        <taxon>Mytiloidea</taxon>
        <taxon>Mytilidae</taxon>
        <taxon>Mytilinae</taxon>
        <taxon>Mytilus</taxon>
    </lineage>
</organism>
<feature type="domain" description="PKS/mFAS DH" evidence="7">
    <location>
        <begin position="869"/>
        <end position="1144"/>
    </location>
</feature>
<evidence type="ECO:0000259" key="6">
    <source>
        <dbReference type="PROSITE" id="PS52004"/>
    </source>
</evidence>
<dbReference type="CDD" id="cd00833">
    <property type="entry name" value="PKS"/>
    <property type="match status" value="1"/>
</dbReference>
<dbReference type="SMART" id="SM00822">
    <property type="entry name" value="PKS_KR"/>
    <property type="match status" value="1"/>
</dbReference>
<dbReference type="GO" id="GO:0004312">
    <property type="term" value="F:fatty acid synthase activity"/>
    <property type="evidence" value="ECO:0007669"/>
    <property type="project" value="TreeGrafter"/>
</dbReference>
<feature type="region of interest" description="C-terminal hotdog fold" evidence="4">
    <location>
        <begin position="998"/>
        <end position="1144"/>
    </location>
</feature>
<dbReference type="InterPro" id="IPR009081">
    <property type="entry name" value="PP-bd_ACP"/>
</dbReference>
<dbReference type="InterPro" id="IPR014043">
    <property type="entry name" value="Acyl_transferase_dom"/>
</dbReference>
<dbReference type="PROSITE" id="PS00606">
    <property type="entry name" value="KS3_1"/>
    <property type="match status" value="1"/>
</dbReference>
<sequence length="2209" mass="248467">MDDEHAVAIVGIACRFPGADDIDEYWENLKEGKCFIDEVPKTRWNTNDTDVKDVDDSWKDRSKFAALIKEHDKWDNKLFGVSNSEAGWMNPQHCLALEVTYSALENAGYTKHAIKGTKTGVYIGAMNDDFLIGLPNSRHELNNFVVTGMAPSITSNRISYYFDLRGPSMTLDTACSSALVAVHLGCQSIRSGESEIAICGGVNSILSTLPFMALSKAKMISPTGKSRAFSKDANGYVRGEGCGIVILKNYKQTVSIDLEFDSFFMQAQLDGDHIWGLIATGCNQDGHTNTPITAPSSKQQQSLLTDMYSTFKVDPATIQYIEAHVKTNIGHLESSAGTAGLIKTLLMMKQRQFVPSLHFNKDNANPAIPFNDIPLQVSIAVTDWKAYPDGSRIACVNSFGFGGTNCHAIVKHMQNSRSSHTSQNEYVLISFSANSLEALMKTADHTQKCLATSRYSPIDLSYTSLVKRNHFSFRMQCVASNQEELEKEILRKSSKIGSSTIDGTIETNLVFLFCGVGTIWKGTCQQMLATYKHFRKKFREVDEELQKYTDFSLFDEVQKPEDSIASDPFKGPLIIFACQVSLFHLWTVLKVRPDVIIGQSVGEVAAAHAAGCLSLSDAVKIIYHRSFLSSKARGGSMMVIGKCNVKEIQTLCTEYNNKVCIAVYSSEEACVVSGDKDAIQDMKSKLDQEMPHLLKKELDVGCAYHSYHMNTISKEIENKLFDISGKAPTIKLISTVTGTTIQDNAMGLPSYWTRNLTDPVLLKKAVACALHKNSINVIVEIGPKPVVKAHLKKITDFQAISIPSMNQPKEQYTFTCALGDLYEHRIHVKWSKLFKGDENVVDIPRYKFFREANLVNADSMKAGLRLEFKKTDNHPFISEAPMSKDFLVDINPNTAPYVYEHRVHGRKIAPGALHAEIGLTVATRVLSLSFTQIELDLQFIRPLAVGQDQSVELRAIISDNMYFEVKRNADTICKGKMNKAGRQILKHISLSQVKKRCKTQVKSSSFYSLLKMIGFEYGESLTVIGDCLKSEDEYVAEMNLPPSISSCLNSHSLHPSILDGALQTVALCYTNIQENELQKRPIPVRIASLKVYKPMEPKMHIIGKRMQSTSSGISLNLFIVNEDGEIVIEIKGYEIKNIAQGVPQENINDKLYKIIWKPIDNSHEQSNEIRKIFSITFTNDAKKILEDIFKDENHYIVSLPFDYERITIQELLEVLFKYMETKFERTENISHILFFPGLSCRSIDQSTDEIFTAVKASCVVLANLIQHLVKERMGEIPTYIITKQTQMMVNNAGEPWVNVIGSELWGMVRCILRERILSSLRLIDFDKEADLFLLKEIVFKSERGEFKNNPEFKIQGQRMYKNQIFKCLVEEPVYRKNTYNAREIVELRSSHHETLENLIFVPTKDNISNHKMPSNLVKMKVTSAFISDTWTPKTSTQATADLNPWLFHSKDGHQIISSETIGRLEQDTIVYNESVTCFNSSKIGAQICLKHAEYVTCFPCAASNVINVPDKCILEKNIFPKYIPGMLLEIVMYFALVEHIKDNTPLVAFLDQDISLNSHLLECIFQYFKHKLMLHRNVESIKTAVTSGRYQIILLTTNLNEIEEIFNQLGSKRVLVYFFSSLMSKSLERNIRHKFPNISLTQINCDQVLSQETLTNTIPKVKKWLSSRQIKNSLGQIELPPCRNGHILSFENFSKNTNEIVAESIPVARFQGQLFSKHALYIIIGGLTGLGWEILKAIAAIGGGVLVSISRRPPNELQLQNIDMVKNKHSCQIETLQADISIFSSISNAFAQIRNSFPEQEIKGIFHGAAVVDDALLPDMTEHKFDKVLRPKVLGTWNLHLLSKDLPLDYFILHSSITSAFGNAGQTNYGAGNAFKDSTAMFRRGVGLAGQTINWGALKLGLIDEKTEKHLALQGFPTMEESDIIQCFLHSLLVDPEQIICGIVDWKTVLHVSPDMLHIISRIQPIIDDLNIQYSTRQTGQNVSYIQVVQTDDFQKLSTKEKKEKVEKTLSQIAAEACAVDITMIKLDTKFASLGMDSMKGMAFINSIYKYVSCKIPVLAVLEEESTIASVAEIILEQIQVEINKSENPEIGKDAMSEKVQNLKTEKLKKNTKLQVNTEFKNKTRVAVKMNILNSTLPKRLQCLTENGESVVHFTDITNFRMIETKGKKVLQLETNKERYELKSSDVGQMLEIFTQLENNFDIPKSTDL</sequence>
<dbReference type="Gene3D" id="1.10.1200.10">
    <property type="entry name" value="ACP-like"/>
    <property type="match status" value="1"/>
</dbReference>
<dbReference type="InterPro" id="IPR036291">
    <property type="entry name" value="NAD(P)-bd_dom_sf"/>
</dbReference>
<dbReference type="InterPro" id="IPR018201">
    <property type="entry name" value="Ketoacyl_synth_AS"/>
</dbReference>
<dbReference type="InterPro" id="IPR016039">
    <property type="entry name" value="Thiolase-like"/>
</dbReference>
<dbReference type="InterPro" id="IPR049900">
    <property type="entry name" value="PKS_mFAS_DH"/>
</dbReference>
<feature type="region of interest" description="N-terminal hotdog fold" evidence="4">
    <location>
        <begin position="869"/>
        <end position="984"/>
    </location>
</feature>
<reference evidence="8" key="1">
    <citation type="submission" date="2021-03" db="EMBL/GenBank/DDBJ databases">
        <authorList>
            <person name="Bekaert M."/>
        </authorList>
    </citation>
    <scope>NUCLEOTIDE SEQUENCE</scope>
</reference>
<dbReference type="InterPro" id="IPR020841">
    <property type="entry name" value="PKS_Beta-ketoAc_synthase_dom"/>
</dbReference>
<dbReference type="PANTHER" id="PTHR43775">
    <property type="entry name" value="FATTY ACID SYNTHASE"/>
    <property type="match status" value="1"/>
</dbReference>
<keyword evidence="1" id="KW-0596">Phosphopantetheine</keyword>
<dbReference type="InterPro" id="IPR049552">
    <property type="entry name" value="PKS_DH_N"/>
</dbReference>
<dbReference type="Pfam" id="PF00698">
    <property type="entry name" value="Acyl_transf_1"/>
    <property type="match status" value="1"/>
</dbReference>
<keyword evidence="9" id="KW-1185">Reference proteome</keyword>
<dbReference type="Proteomes" id="UP000683360">
    <property type="component" value="Unassembled WGS sequence"/>
</dbReference>
<dbReference type="SUPFAM" id="SSF52151">
    <property type="entry name" value="FabD/lysophospholipase-like"/>
    <property type="match status" value="1"/>
</dbReference>
<dbReference type="Pfam" id="PF14765">
    <property type="entry name" value="PS-DH"/>
    <property type="match status" value="1"/>
</dbReference>
<name>A0A8S3TX98_MYTED</name>
<dbReference type="Gene3D" id="3.10.129.110">
    <property type="entry name" value="Polyketide synthase dehydratase"/>
    <property type="match status" value="1"/>
</dbReference>
<keyword evidence="2" id="KW-0597">Phosphoprotein</keyword>
<evidence type="ECO:0000256" key="1">
    <source>
        <dbReference type="ARBA" id="ARBA00022450"/>
    </source>
</evidence>
<dbReference type="SUPFAM" id="SSF53901">
    <property type="entry name" value="Thiolase-like"/>
    <property type="match status" value="2"/>
</dbReference>
<dbReference type="InterPro" id="IPR016035">
    <property type="entry name" value="Acyl_Trfase/lysoPLipase"/>
</dbReference>
<feature type="domain" description="Carrier" evidence="5">
    <location>
        <begin position="2004"/>
        <end position="2079"/>
    </location>
</feature>
<evidence type="ECO:0000256" key="4">
    <source>
        <dbReference type="PROSITE-ProRule" id="PRU01363"/>
    </source>
</evidence>
<dbReference type="InterPro" id="IPR014031">
    <property type="entry name" value="Ketoacyl_synth_C"/>
</dbReference>
<evidence type="ECO:0000256" key="3">
    <source>
        <dbReference type="ARBA" id="ARBA00022679"/>
    </source>
</evidence>
<dbReference type="InterPro" id="IPR050091">
    <property type="entry name" value="PKS_NRPS_Biosynth_Enz"/>
</dbReference>
<dbReference type="PROSITE" id="PS50075">
    <property type="entry name" value="CARRIER"/>
    <property type="match status" value="1"/>
</dbReference>
<dbReference type="Gene3D" id="3.40.366.10">
    <property type="entry name" value="Malonyl-Coenzyme A Acyl Carrier Protein, domain 2"/>
    <property type="match status" value="1"/>
</dbReference>
<dbReference type="Pfam" id="PF21089">
    <property type="entry name" value="PKS_DH_N"/>
    <property type="match status" value="1"/>
</dbReference>
<dbReference type="GO" id="GO:0004315">
    <property type="term" value="F:3-oxoacyl-[acyl-carrier-protein] synthase activity"/>
    <property type="evidence" value="ECO:0007669"/>
    <property type="project" value="InterPro"/>
</dbReference>
<proteinExistence type="predicted"/>
<feature type="domain" description="Ketosynthase family 3 (KS3)" evidence="6">
    <location>
        <begin position="4"/>
        <end position="412"/>
    </location>
</feature>
<dbReference type="InterPro" id="IPR013968">
    <property type="entry name" value="PKS_KR"/>
</dbReference>
<protein>
    <submittedName>
        <fullName evidence="8">Uncharacterized protein</fullName>
    </submittedName>
</protein>
<dbReference type="SMART" id="SM00827">
    <property type="entry name" value="PKS_AT"/>
    <property type="match status" value="1"/>
</dbReference>
<dbReference type="Pfam" id="PF16197">
    <property type="entry name" value="KAsynt_C_assoc"/>
    <property type="match status" value="1"/>
</dbReference>
<evidence type="ECO:0000259" key="5">
    <source>
        <dbReference type="PROSITE" id="PS50075"/>
    </source>
</evidence>
<dbReference type="SUPFAM" id="SSF47336">
    <property type="entry name" value="ACP-like"/>
    <property type="match status" value="1"/>
</dbReference>
<dbReference type="InterPro" id="IPR016036">
    <property type="entry name" value="Malonyl_transacylase_ACP-bd"/>
</dbReference>
<dbReference type="Gene3D" id="3.30.70.3290">
    <property type="match status" value="1"/>
</dbReference>
<comment type="caution">
    <text evidence="8">The sequence shown here is derived from an EMBL/GenBank/DDBJ whole genome shotgun (WGS) entry which is preliminary data.</text>
</comment>
<dbReference type="Gene3D" id="3.40.50.720">
    <property type="entry name" value="NAD(P)-binding Rossmann-like Domain"/>
    <property type="match status" value="1"/>
</dbReference>
<dbReference type="InterPro" id="IPR014030">
    <property type="entry name" value="Ketoacyl_synth_N"/>
</dbReference>
<dbReference type="Pfam" id="PF00550">
    <property type="entry name" value="PP-binding"/>
    <property type="match status" value="1"/>
</dbReference>
<feature type="active site" description="Proton donor; for dehydratase activity" evidence="4">
    <location>
        <position position="1059"/>
    </location>
</feature>
<dbReference type="SUPFAM" id="SSF55048">
    <property type="entry name" value="Probable ACP-binding domain of malonyl-CoA ACP transacylase"/>
    <property type="match status" value="1"/>
</dbReference>
<dbReference type="Pfam" id="PF00109">
    <property type="entry name" value="ketoacyl-synt"/>
    <property type="match status" value="1"/>
</dbReference>
<dbReference type="InterPro" id="IPR032821">
    <property type="entry name" value="PKS_assoc"/>
</dbReference>
<dbReference type="Pfam" id="PF08659">
    <property type="entry name" value="KR"/>
    <property type="match status" value="1"/>
</dbReference>
<dbReference type="PROSITE" id="PS52019">
    <property type="entry name" value="PKS_MFAS_DH"/>
    <property type="match status" value="1"/>
</dbReference>
<dbReference type="InterPro" id="IPR049551">
    <property type="entry name" value="PKS_DH_C"/>
</dbReference>
<dbReference type="Pfam" id="PF02801">
    <property type="entry name" value="Ketoacyl-synt_C"/>
    <property type="match status" value="2"/>
</dbReference>
<evidence type="ECO:0000313" key="8">
    <source>
        <dbReference type="EMBL" id="CAG2238614.1"/>
    </source>
</evidence>
<evidence type="ECO:0000313" key="9">
    <source>
        <dbReference type="Proteomes" id="UP000683360"/>
    </source>
</evidence>
<dbReference type="SUPFAM" id="SSF51735">
    <property type="entry name" value="NAD(P)-binding Rossmann-fold domains"/>
    <property type="match status" value="1"/>
</dbReference>
<dbReference type="InterPro" id="IPR001227">
    <property type="entry name" value="Ac_transferase_dom_sf"/>
</dbReference>
<evidence type="ECO:0000256" key="2">
    <source>
        <dbReference type="ARBA" id="ARBA00022553"/>
    </source>
</evidence>
<feature type="active site" description="Proton acceptor; for dehydratase activity" evidence="4">
    <location>
        <position position="901"/>
    </location>
</feature>
<evidence type="ECO:0000259" key="7">
    <source>
        <dbReference type="PROSITE" id="PS52019"/>
    </source>
</evidence>
<dbReference type="InterPro" id="IPR036736">
    <property type="entry name" value="ACP-like_sf"/>
</dbReference>
<accession>A0A8S3TX98</accession>